<organism evidence="3 4">
    <name type="scientific">Lupinus albus</name>
    <name type="common">White lupine</name>
    <name type="synonym">Lupinus termis</name>
    <dbReference type="NCBI Taxonomy" id="3870"/>
    <lineage>
        <taxon>Eukaryota</taxon>
        <taxon>Viridiplantae</taxon>
        <taxon>Streptophyta</taxon>
        <taxon>Embryophyta</taxon>
        <taxon>Tracheophyta</taxon>
        <taxon>Spermatophyta</taxon>
        <taxon>Magnoliopsida</taxon>
        <taxon>eudicotyledons</taxon>
        <taxon>Gunneridae</taxon>
        <taxon>Pentapetalae</taxon>
        <taxon>rosids</taxon>
        <taxon>fabids</taxon>
        <taxon>Fabales</taxon>
        <taxon>Fabaceae</taxon>
        <taxon>Papilionoideae</taxon>
        <taxon>50 kb inversion clade</taxon>
        <taxon>genistoids sensu lato</taxon>
        <taxon>core genistoids</taxon>
        <taxon>Genisteae</taxon>
        <taxon>Lupinus</taxon>
    </lineage>
</organism>
<feature type="region of interest" description="Disordered" evidence="1">
    <location>
        <begin position="1"/>
        <end position="26"/>
    </location>
</feature>
<keyword evidence="4" id="KW-1185">Reference proteome</keyword>
<comment type="caution">
    <text evidence="3">The sequence shown here is derived from an EMBL/GenBank/DDBJ whole genome shotgun (WGS) entry which is preliminary data.</text>
</comment>
<proteinExistence type="predicted"/>
<evidence type="ECO:0000256" key="1">
    <source>
        <dbReference type="SAM" id="MobiDB-lite"/>
    </source>
</evidence>
<evidence type="ECO:0000259" key="2">
    <source>
        <dbReference type="Pfam" id="PF12776"/>
    </source>
</evidence>
<dbReference type="PANTHER" id="PTHR31704">
    <property type="entry name" value="MYB/SANT-LIKE DNA-BINDING DOMAIN PROTEIN-RELATED"/>
    <property type="match status" value="1"/>
</dbReference>
<feature type="domain" description="Myb/SANT-like" evidence="2">
    <location>
        <begin position="25"/>
        <end position="118"/>
    </location>
</feature>
<dbReference type="PANTHER" id="PTHR31704:SF49">
    <property type="entry name" value="MYB_SANT-LIKE DOMAIN-CONTAINING PROTEIN"/>
    <property type="match status" value="1"/>
</dbReference>
<dbReference type="EMBL" id="WOCE01000019">
    <property type="protein sequence ID" value="KAE9592368.1"/>
    <property type="molecule type" value="Genomic_DNA"/>
</dbReference>
<dbReference type="InterPro" id="IPR024752">
    <property type="entry name" value="Myb/SANT-like_dom"/>
</dbReference>
<name>A0A6A4P092_LUPAL</name>
<evidence type="ECO:0000313" key="3">
    <source>
        <dbReference type="EMBL" id="KAE9592368.1"/>
    </source>
</evidence>
<dbReference type="OrthoDB" id="1910266at2759"/>
<protein>
    <submittedName>
        <fullName evidence="3">Putative Myb/SANT-like domain-containing protein</fullName>
    </submittedName>
</protein>
<accession>A0A6A4P092</accession>
<reference evidence="4" key="1">
    <citation type="journal article" date="2020" name="Nat. Commun.">
        <title>Genome sequence of the cluster root forming white lupin.</title>
        <authorList>
            <person name="Hufnagel B."/>
            <person name="Marques A."/>
            <person name="Soriano A."/>
            <person name="Marques L."/>
            <person name="Divol F."/>
            <person name="Doumas P."/>
            <person name="Sallet E."/>
            <person name="Mancinotti D."/>
            <person name="Carrere S."/>
            <person name="Marande W."/>
            <person name="Arribat S."/>
            <person name="Keller J."/>
            <person name="Huneau C."/>
            <person name="Blein T."/>
            <person name="Aime D."/>
            <person name="Laguerre M."/>
            <person name="Taylor J."/>
            <person name="Schubert V."/>
            <person name="Nelson M."/>
            <person name="Geu-Flores F."/>
            <person name="Crespi M."/>
            <person name="Gallardo-Guerrero K."/>
            <person name="Delaux P.-M."/>
            <person name="Salse J."/>
            <person name="Berges H."/>
            <person name="Guyot R."/>
            <person name="Gouzy J."/>
            <person name="Peret B."/>
        </authorList>
    </citation>
    <scope>NUCLEOTIDE SEQUENCE [LARGE SCALE GENOMIC DNA]</scope>
    <source>
        <strain evidence="4">cv. Amiga</strain>
    </source>
</reference>
<gene>
    <name evidence="3" type="ORF">Lalb_Chr19g0128571</name>
</gene>
<dbReference type="Pfam" id="PF12776">
    <property type="entry name" value="Myb_DNA-bind_3"/>
    <property type="match status" value="1"/>
</dbReference>
<dbReference type="AlphaFoldDB" id="A0A6A4P092"/>
<evidence type="ECO:0000313" key="4">
    <source>
        <dbReference type="Proteomes" id="UP000447434"/>
    </source>
</evidence>
<sequence>MKNVEEKNKSPMDHPSNDGERKSTKWEDSTIELLIDCAIEQANLGEQTGSGLTSTGWRKAKAKFKIVNEMSLDDVQIKNKWENIKKWQTWYKTFGKKAGLGWNPEKNNFEASAEWWERKMLVRAT</sequence>
<dbReference type="Proteomes" id="UP000447434">
    <property type="component" value="Chromosome 19"/>
</dbReference>